<dbReference type="EMBL" id="KV722872">
    <property type="protein sequence ID" value="OCH83679.1"/>
    <property type="molecule type" value="Genomic_DNA"/>
</dbReference>
<dbReference type="Proteomes" id="UP000250043">
    <property type="component" value="Unassembled WGS sequence"/>
</dbReference>
<gene>
    <name evidence="1" type="ORF">OBBRIDRAFT_520921</name>
</gene>
<evidence type="ECO:0000313" key="2">
    <source>
        <dbReference type="Proteomes" id="UP000250043"/>
    </source>
</evidence>
<dbReference type="AlphaFoldDB" id="A0A8E2DFD3"/>
<evidence type="ECO:0000313" key="1">
    <source>
        <dbReference type="EMBL" id="OCH83679.1"/>
    </source>
</evidence>
<proteinExistence type="predicted"/>
<sequence length="150" mass="16565">MGAPYRLMRCTKEGEEGRGASWGSWATAEGSRNVDGALWGAHMVGIRWSEGRGRRTCSSGRPTKKVVYSTGTSPGLLEDVRMRKKGRGTWLLGSTAHAAWGFLCRCRLRGRSGERVAAGDALSCQWVLRYHTGTVRTHIPPLFVTLLLRF</sequence>
<organism evidence="1 2">
    <name type="scientific">Obba rivulosa</name>
    <dbReference type="NCBI Taxonomy" id="1052685"/>
    <lineage>
        <taxon>Eukaryota</taxon>
        <taxon>Fungi</taxon>
        <taxon>Dikarya</taxon>
        <taxon>Basidiomycota</taxon>
        <taxon>Agaricomycotina</taxon>
        <taxon>Agaricomycetes</taxon>
        <taxon>Polyporales</taxon>
        <taxon>Gelatoporiaceae</taxon>
        <taxon>Obba</taxon>
    </lineage>
</organism>
<keyword evidence="2" id="KW-1185">Reference proteome</keyword>
<name>A0A8E2DFD3_9APHY</name>
<accession>A0A8E2DFD3</accession>
<protein>
    <submittedName>
        <fullName evidence="1">Uncharacterized protein</fullName>
    </submittedName>
</protein>
<reference evidence="1 2" key="1">
    <citation type="submission" date="2016-07" db="EMBL/GenBank/DDBJ databases">
        <title>Draft genome of the white-rot fungus Obba rivulosa 3A-2.</title>
        <authorList>
            <consortium name="DOE Joint Genome Institute"/>
            <person name="Miettinen O."/>
            <person name="Riley R."/>
            <person name="Acob R."/>
            <person name="Barry K."/>
            <person name="Cullen D."/>
            <person name="De Vries R."/>
            <person name="Hainaut M."/>
            <person name="Hatakka A."/>
            <person name="Henrissat B."/>
            <person name="Hilden K."/>
            <person name="Kuo R."/>
            <person name="Labutti K."/>
            <person name="Lipzen A."/>
            <person name="Makela M.R."/>
            <person name="Sandor L."/>
            <person name="Spatafora J.W."/>
            <person name="Grigoriev I.V."/>
            <person name="Hibbett D.S."/>
        </authorList>
    </citation>
    <scope>NUCLEOTIDE SEQUENCE [LARGE SCALE GENOMIC DNA]</scope>
    <source>
        <strain evidence="1 2">3A-2</strain>
    </source>
</reference>